<feature type="domain" description="DUF4214" evidence="1">
    <location>
        <begin position="163"/>
        <end position="220"/>
    </location>
</feature>
<sequence length="941" mass="101322">MRTPIRTIPQWGLLCALCLFFSGCGGDRSSELGAPPAATSSPAPSSTATVTFNGNRANYQIQRGVSGTLVIDLVGNGGSQDVSLATGLQFADMKISLAIANDAKTISDAQLKSLIELYIAFFNRVPDAEGMSYWISQLRAGLSLGQIAESFYNAGLTFPDVTGYSANMSNADFVKLVYANVLGRTGATTPNAEEVGYWAGELDSGRQTKIVLISTMLTSARTFVNDPAYGWVPALLDNKISAGRYVAIEQGVTYLNASDSISKSVAIAAAVTPSDVSKAKILLGISDAQFNLTLTPTAFQSMRAPIVVDPPLPSFTILDVIGTFRVKSEPNNNWLIGTIALKAGSTSTLLWTNQAGFSWELTPDYAKHVLITGSENPYLNSENGKYFTLEFQSGKVVGFQFMGSSFVLDGAKVIDITPYLTSYFVTGVDATTVPAGFTYGFSMYTAIWPLIDRPIRGFGAGLPGTWLQPNNDDFFQPLLPPDNFLRVGDPNAKDFYRSLFQTVEGSGAYWTATRFPSTQPKYRINGTPNGYIDELSAPGWEFGQNAIDASSAKSGGLPMGSKGVAQLSNRLLMPPDGLTFKLGTAGELFGIAWMALPLTQAKTGTNPVGDQSWTFFVNSTNFKGPAAFYVPDVWEVLAKSYPTVLGRGLDVRPGKVGNFAMEWGAITFYQSQDKNGVRYVKLPRMAFPTDAKGNSCIVADFTLYSGAALFNPFKTWLTGSNTMSGKFAADGAIKPSLSTGPIYMYSQDNQVIMTSEGGLKDWIVPSIIKTPGGGTAWTFQMKGSAANGVFPEYFQKVGDVMRPILESQVPPETGLKELSFPFFAAADQNGADYTSPASWSVPAALSGPYSVVLNDGSTVTYAWYRFVDQPSLQGFGWSEAEKSRLQSIVEKIHTNWKNNTEFMAAQTIGDLATLDSALFVTPPKGLEIGYVPVVVKQAKLK</sequence>
<evidence type="ECO:0000259" key="1">
    <source>
        <dbReference type="Pfam" id="PF13946"/>
    </source>
</evidence>
<evidence type="ECO:0000313" key="3">
    <source>
        <dbReference type="Proteomes" id="UP000678545"/>
    </source>
</evidence>
<dbReference type="PROSITE" id="PS51257">
    <property type="entry name" value="PROKAR_LIPOPROTEIN"/>
    <property type="match status" value="1"/>
</dbReference>
<dbReference type="InterPro" id="IPR025282">
    <property type="entry name" value="DUF4214"/>
</dbReference>
<name>A0A941ICQ9_9BURK</name>
<proteinExistence type="predicted"/>
<evidence type="ECO:0000313" key="2">
    <source>
        <dbReference type="EMBL" id="MBR7800464.1"/>
    </source>
</evidence>
<keyword evidence="3" id="KW-1185">Reference proteome</keyword>
<dbReference type="AlphaFoldDB" id="A0A941ICQ9"/>
<dbReference type="EMBL" id="JAGSPJ010000004">
    <property type="protein sequence ID" value="MBR7800464.1"/>
    <property type="molecule type" value="Genomic_DNA"/>
</dbReference>
<dbReference type="RefSeq" id="WP_212675597.1">
    <property type="nucleotide sequence ID" value="NZ_JAGSPJ010000004.1"/>
</dbReference>
<dbReference type="Pfam" id="PF13946">
    <property type="entry name" value="DUF4214"/>
    <property type="match status" value="1"/>
</dbReference>
<organism evidence="2 3">
    <name type="scientific">Undibacterium fentianense</name>
    <dbReference type="NCBI Taxonomy" id="2828728"/>
    <lineage>
        <taxon>Bacteria</taxon>
        <taxon>Pseudomonadati</taxon>
        <taxon>Pseudomonadota</taxon>
        <taxon>Betaproteobacteria</taxon>
        <taxon>Burkholderiales</taxon>
        <taxon>Oxalobacteraceae</taxon>
        <taxon>Undibacterium</taxon>
    </lineage>
</organism>
<dbReference type="Proteomes" id="UP000678545">
    <property type="component" value="Unassembled WGS sequence"/>
</dbReference>
<comment type="caution">
    <text evidence="2">The sequence shown here is derived from an EMBL/GenBank/DDBJ whole genome shotgun (WGS) entry which is preliminary data.</text>
</comment>
<gene>
    <name evidence="2" type="ORF">KDM90_10705</name>
</gene>
<reference evidence="2" key="1">
    <citation type="submission" date="2021-04" db="EMBL/GenBank/DDBJ databases">
        <title>novel species isolated from subtropical streams in China.</title>
        <authorList>
            <person name="Lu H."/>
        </authorList>
    </citation>
    <scope>NUCLEOTIDE SEQUENCE</scope>
    <source>
        <strain evidence="2">FT137W</strain>
    </source>
</reference>
<accession>A0A941ICQ9</accession>
<protein>
    <submittedName>
        <fullName evidence="2">DUF4214 domain-containing protein</fullName>
    </submittedName>
</protein>